<feature type="transmembrane region" description="Helical" evidence="1">
    <location>
        <begin position="34"/>
        <end position="55"/>
    </location>
</feature>
<dbReference type="OrthoDB" id="4822551at2"/>
<dbReference type="Proteomes" id="UP000199095">
    <property type="component" value="Unassembled WGS sequence"/>
</dbReference>
<sequence length="186" mass="21925">MNYNVFVIGTAILLIYIVVDIIRNKTRNLLRRVIFYSFIFYLLHVVQMTTGGITFPPQKNMNPTFQMIPFYFVGDLFNLYRSNGLDWFFWNSFKLTFLNFLLLMPLGVYLSLLFNVRSTFKVSVIVFLVSFTLETLQFTLTYFGMIMMGREFNVDDLLINTLGGVLVYMICECVKHMIIDRHINEH</sequence>
<feature type="domain" description="VanZ-like" evidence="2">
    <location>
        <begin position="38"/>
        <end position="172"/>
    </location>
</feature>
<feature type="transmembrane region" description="Helical" evidence="1">
    <location>
        <begin position="87"/>
        <end position="112"/>
    </location>
</feature>
<feature type="transmembrane region" description="Helical" evidence="1">
    <location>
        <begin position="6"/>
        <end position="22"/>
    </location>
</feature>
<dbReference type="AlphaFoldDB" id="A0A1I0F3T5"/>
<keyword evidence="1" id="KW-1133">Transmembrane helix</keyword>
<evidence type="ECO:0000313" key="3">
    <source>
        <dbReference type="EMBL" id="SET52322.1"/>
    </source>
</evidence>
<protein>
    <submittedName>
        <fullName evidence="3">Glycopeptide antibiotics resistance protein</fullName>
    </submittedName>
</protein>
<evidence type="ECO:0000259" key="2">
    <source>
        <dbReference type="Pfam" id="PF04892"/>
    </source>
</evidence>
<accession>A0A1I0F3T5</accession>
<organism evidence="3 4">
    <name type="scientific">Salinibacillus kushneri</name>
    <dbReference type="NCBI Taxonomy" id="237682"/>
    <lineage>
        <taxon>Bacteria</taxon>
        <taxon>Bacillati</taxon>
        <taxon>Bacillota</taxon>
        <taxon>Bacilli</taxon>
        <taxon>Bacillales</taxon>
        <taxon>Bacillaceae</taxon>
        <taxon>Salinibacillus</taxon>
    </lineage>
</organism>
<feature type="transmembrane region" description="Helical" evidence="1">
    <location>
        <begin position="157"/>
        <end position="174"/>
    </location>
</feature>
<dbReference type="EMBL" id="FOHJ01000005">
    <property type="protein sequence ID" value="SET52322.1"/>
    <property type="molecule type" value="Genomic_DNA"/>
</dbReference>
<keyword evidence="4" id="KW-1185">Reference proteome</keyword>
<dbReference type="Pfam" id="PF04892">
    <property type="entry name" value="VanZ"/>
    <property type="match status" value="1"/>
</dbReference>
<name>A0A1I0F3T5_9BACI</name>
<dbReference type="InterPro" id="IPR006976">
    <property type="entry name" value="VanZ-like"/>
</dbReference>
<evidence type="ECO:0000256" key="1">
    <source>
        <dbReference type="SAM" id="Phobius"/>
    </source>
</evidence>
<dbReference type="RefSeq" id="WP_093134513.1">
    <property type="nucleotide sequence ID" value="NZ_FOHJ01000005.1"/>
</dbReference>
<keyword evidence="1" id="KW-0812">Transmembrane</keyword>
<dbReference type="PANTHER" id="PTHR36834:SF1">
    <property type="entry name" value="INTEGRAL MEMBRANE PROTEIN"/>
    <property type="match status" value="1"/>
</dbReference>
<keyword evidence="1" id="KW-0472">Membrane</keyword>
<dbReference type="STRING" id="237682.SAMN05421676_105179"/>
<reference evidence="4" key="1">
    <citation type="submission" date="2016-10" db="EMBL/GenBank/DDBJ databases">
        <authorList>
            <person name="Varghese N."/>
            <person name="Submissions S."/>
        </authorList>
    </citation>
    <scope>NUCLEOTIDE SEQUENCE [LARGE SCALE GENOMIC DNA]</scope>
    <source>
        <strain evidence="4">CGMCC 1.3566</strain>
    </source>
</reference>
<proteinExistence type="predicted"/>
<gene>
    <name evidence="3" type="ORF">SAMN05421676_105179</name>
</gene>
<evidence type="ECO:0000313" key="4">
    <source>
        <dbReference type="Proteomes" id="UP000199095"/>
    </source>
</evidence>
<dbReference type="InterPro" id="IPR053150">
    <property type="entry name" value="Teicoplanin_resist-assoc"/>
</dbReference>
<dbReference type="PANTHER" id="PTHR36834">
    <property type="entry name" value="MEMBRANE PROTEIN-RELATED"/>
    <property type="match status" value="1"/>
</dbReference>
<feature type="transmembrane region" description="Helical" evidence="1">
    <location>
        <begin position="124"/>
        <end position="145"/>
    </location>
</feature>